<dbReference type="PIRSF" id="PIRSF037037">
    <property type="entry name" value="Kelch-like_protein_gigaxonin"/>
    <property type="match status" value="1"/>
</dbReference>
<evidence type="ECO:0000259" key="3">
    <source>
        <dbReference type="PROSITE" id="PS50097"/>
    </source>
</evidence>
<dbReference type="PANTHER" id="PTHR24412:SF435">
    <property type="entry name" value="KELCH-LIKE PROTEIN 7"/>
    <property type="match status" value="1"/>
</dbReference>
<dbReference type="Pfam" id="PF24681">
    <property type="entry name" value="Kelch_KLHDC2_KLHL20_DRC7"/>
    <property type="match status" value="1"/>
</dbReference>
<dbReference type="InterPro" id="IPR017096">
    <property type="entry name" value="BTB-kelch_protein"/>
</dbReference>
<dbReference type="Gene3D" id="3.30.710.10">
    <property type="entry name" value="Potassium Channel Kv1.1, Chain A"/>
    <property type="match status" value="1"/>
</dbReference>
<dbReference type="PANTHER" id="PTHR24412">
    <property type="entry name" value="KELCH PROTEIN"/>
    <property type="match status" value="1"/>
</dbReference>
<dbReference type="Proteomes" id="UP000515135">
    <property type="component" value="Unplaced"/>
</dbReference>
<dbReference type="InterPro" id="IPR011705">
    <property type="entry name" value="BACK"/>
</dbReference>
<dbReference type="AlphaFoldDB" id="A0A6P4ZHC2"/>
<evidence type="ECO:0000256" key="2">
    <source>
        <dbReference type="ARBA" id="ARBA00022737"/>
    </source>
</evidence>
<dbReference type="SMART" id="SM00875">
    <property type="entry name" value="BACK"/>
    <property type="match status" value="1"/>
</dbReference>
<evidence type="ECO:0000313" key="4">
    <source>
        <dbReference type="Proteomes" id="UP000515135"/>
    </source>
</evidence>
<keyword evidence="1" id="KW-0880">Kelch repeat</keyword>
<evidence type="ECO:0000256" key="1">
    <source>
        <dbReference type="ARBA" id="ARBA00022441"/>
    </source>
</evidence>
<dbReference type="Gene3D" id="2.120.10.80">
    <property type="entry name" value="Kelch-type beta propeller"/>
    <property type="match status" value="1"/>
</dbReference>
<dbReference type="InterPro" id="IPR015915">
    <property type="entry name" value="Kelch-typ_b-propeller"/>
</dbReference>
<name>A0A6P4ZHC2_BRABE</name>
<dbReference type="SUPFAM" id="SSF117281">
    <property type="entry name" value="Kelch motif"/>
    <property type="match status" value="1"/>
</dbReference>
<dbReference type="SMART" id="SM00225">
    <property type="entry name" value="BTB"/>
    <property type="match status" value="1"/>
</dbReference>
<dbReference type="InterPro" id="IPR006652">
    <property type="entry name" value="Kelch_1"/>
</dbReference>
<dbReference type="KEGG" id="bbel:109478804"/>
<dbReference type="FunFam" id="1.25.40.420:FF:000001">
    <property type="entry name" value="Kelch-like family member 12"/>
    <property type="match status" value="1"/>
</dbReference>
<dbReference type="InterPro" id="IPR011333">
    <property type="entry name" value="SKP1/BTB/POZ_sf"/>
</dbReference>
<dbReference type="PROSITE" id="PS50097">
    <property type="entry name" value="BTB"/>
    <property type="match status" value="1"/>
</dbReference>
<reference evidence="5" key="1">
    <citation type="submission" date="2025-08" db="UniProtKB">
        <authorList>
            <consortium name="RefSeq"/>
        </authorList>
    </citation>
    <scope>IDENTIFICATION</scope>
    <source>
        <tissue evidence="5">Gonad</tissue>
    </source>
</reference>
<dbReference type="FunFam" id="3.30.710.10:FF:000001">
    <property type="entry name" value="Kelch-like family member 20"/>
    <property type="match status" value="1"/>
</dbReference>
<dbReference type="Pfam" id="PF07707">
    <property type="entry name" value="BACK"/>
    <property type="match status" value="1"/>
</dbReference>
<accession>A0A6P4ZHC2</accession>
<evidence type="ECO:0000313" key="5">
    <source>
        <dbReference type="RefSeq" id="XP_019636163.1"/>
    </source>
</evidence>
<proteinExistence type="predicted"/>
<dbReference type="Pfam" id="PF00651">
    <property type="entry name" value="BTB"/>
    <property type="match status" value="1"/>
</dbReference>
<keyword evidence="2" id="KW-0677">Repeat</keyword>
<dbReference type="OrthoDB" id="19132at2759"/>
<protein>
    <submittedName>
        <fullName evidence="5">Kelch-like protein 7 isoform X1</fullName>
    </submittedName>
</protein>
<dbReference type="Gene3D" id="1.25.40.420">
    <property type="match status" value="1"/>
</dbReference>
<dbReference type="RefSeq" id="XP_019636163.1">
    <property type="nucleotide sequence ID" value="XM_019780604.1"/>
</dbReference>
<dbReference type="GeneID" id="109478804"/>
<dbReference type="InterPro" id="IPR000210">
    <property type="entry name" value="BTB/POZ_dom"/>
</dbReference>
<dbReference type="SMART" id="SM00612">
    <property type="entry name" value="Kelch"/>
    <property type="match status" value="6"/>
</dbReference>
<feature type="domain" description="BTB" evidence="3">
    <location>
        <begin position="66"/>
        <end position="133"/>
    </location>
</feature>
<keyword evidence="4" id="KW-1185">Reference proteome</keyword>
<dbReference type="SUPFAM" id="SSF54695">
    <property type="entry name" value="POZ domain"/>
    <property type="match status" value="1"/>
</dbReference>
<gene>
    <name evidence="5" type="primary">LOC109478804</name>
</gene>
<sequence length="605" mass="68981">MLQERAQQTNKETNMCSCHPVAKRHHMEDDEHETAEEKQRRLEKQYFQQASFLTHMNDLRKEGILCDVIFEVEGKEINAHRIVIATSSPFFQAMFTSKMSEEKSKKVTLQEVEAETIEALVEFAYTACIKVNDKNVQSLLSASNRYQIETVKKLCCNYLKENMTPSNCLGIQQFAEYLNCKELSEEARQYSHENFTEVCQEEEFSQLELPKLKEILASDQLTVKSENVVYDAAITWLKSKSREEHTVEVMSLIRYPLITRSYLSTTVESEPLLQDKPECLKMIMTGMKYHLLEEAERTEIKEQTALRKKKHDFQIAMFGGSEQSCCQTFDHKTHQWTDLPPIPEKRRDSRAVLVGKKVYVIGGSYLLPVKRIDGYNVATGKWFKLRAMLELARDCPAVCSLNGKIYISGGTANHGMSAMDLVEELDPVTERIKQIETLTTGRYEHGMVSLRGHLWVIGGAAGNSHNPQILKSCEKCNPKWTKRWVEVPSMHQARKGHAVVVFKDSIYAIGGLSTDNAVLDTCEVFSAAYNTWSKCAPMPWKLRTVHAAALGDSIWVVGGYRDMGRLSNVFEYIPAEDRWLFHYNTKAFPIANAAMCKIDTCAVED</sequence>
<organism evidence="4 5">
    <name type="scientific">Branchiostoma belcheri</name>
    <name type="common">Amphioxus</name>
    <dbReference type="NCBI Taxonomy" id="7741"/>
    <lineage>
        <taxon>Eukaryota</taxon>
        <taxon>Metazoa</taxon>
        <taxon>Chordata</taxon>
        <taxon>Cephalochordata</taxon>
        <taxon>Leptocardii</taxon>
        <taxon>Amphioxiformes</taxon>
        <taxon>Branchiostomatidae</taxon>
        <taxon>Branchiostoma</taxon>
    </lineage>
</organism>